<dbReference type="InterPro" id="IPR025713">
    <property type="entry name" value="MotB-like_N_dom"/>
</dbReference>
<evidence type="ECO:0000256" key="3">
    <source>
        <dbReference type="ARBA" id="ARBA00022475"/>
    </source>
</evidence>
<keyword evidence="3" id="KW-1003">Cell membrane</keyword>
<dbReference type="Proteomes" id="UP001179121">
    <property type="component" value="Chromosome"/>
</dbReference>
<organism evidence="10 11">
    <name type="scientific">Nitrospira tepida</name>
    <dbReference type="NCBI Taxonomy" id="2973512"/>
    <lineage>
        <taxon>Bacteria</taxon>
        <taxon>Pseudomonadati</taxon>
        <taxon>Nitrospirota</taxon>
        <taxon>Nitrospiria</taxon>
        <taxon>Nitrospirales</taxon>
        <taxon>Nitrospiraceae</taxon>
        <taxon>Nitrospira</taxon>
    </lineage>
</organism>
<keyword evidence="4 8" id="KW-0812">Transmembrane</keyword>
<dbReference type="KEGG" id="nti:DNFV4_03402"/>
<evidence type="ECO:0000313" key="10">
    <source>
        <dbReference type="EMBL" id="CAI4032972.1"/>
    </source>
</evidence>
<comment type="subcellular location">
    <subcellularLocation>
        <location evidence="1">Cell membrane</location>
        <topology evidence="1">Single-pass membrane protein</topology>
    </subcellularLocation>
</comment>
<accession>A0AA86T7E2</accession>
<evidence type="ECO:0000256" key="5">
    <source>
        <dbReference type="ARBA" id="ARBA00022989"/>
    </source>
</evidence>
<dbReference type="InterPro" id="IPR050330">
    <property type="entry name" value="Bact_OuterMem_StrucFunc"/>
</dbReference>
<keyword evidence="6 7" id="KW-0472">Membrane</keyword>
<evidence type="ECO:0000256" key="8">
    <source>
        <dbReference type="SAM" id="Phobius"/>
    </source>
</evidence>
<feature type="domain" description="OmpA-like" evidence="9">
    <location>
        <begin position="114"/>
        <end position="236"/>
    </location>
</feature>
<dbReference type="RefSeq" id="WP_289269778.1">
    <property type="nucleotide sequence ID" value="NZ_OX365700.1"/>
</dbReference>
<evidence type="ECO:0000256" key="4">
    <source>
        <dbReference type="ARBA" id="ARBA00022692"/>
    </source>
</evidence>
<keyword evidence="10" id="KW-0282">Flagellum</keyword>
<dbReference type="SUPFAM" id="SSF103088">
    <property type="entry name" value="OmpA-like"/>
    <property type="match status" value="1"/>
</dbReference>
<dbReference type="InterPro" id="IPR006665">
    <property type="entry name" value="OmpA-like"/>
</dbReference>
<evidence type="ECO:0000313" key="11">
    <source>
        <dbReference type="Proteomes" id="UP001179121"/>
    </source>
</evidence>
<feature type="transmembrane region" description="Helical" evidence="8">
    <location>
        <begin position="16"/>
        <end position="36"/>
    </location>
</feature>
<evidence type="ECO:0000259" key="9">
    <source>
        <dbReference type="PROSITE" id="PS51123"/>
    </source>
</evidence>
<dbReference type="AlphaFoldDB" id="A0AA86T7E2"/>
<gene>
    <name evidence="10" type="ORF">DNFV4_03402</name>
</gene>
<dbReference type="EMBL" id="OX365700">
    <property type="protein sequence ID" value="CAI4032972.1"/>
    <property type="molecule type" value="Genomic_DNA"/>
</dbReference>
<reference evidence="10" key="1">
    <citation type="submission" date="2022-10" db="EMBL/GenBank/DDBJ databases">
        <authorList>
            <person name="Koch H."/>
        </authorList>
    </citation>
    <scope>NUCLEOTIDE SEQUENCE</scope>
    <source>
        <strain evidence="10">DNF</strain>
    </source>
</reference>
<protein>
    <submittedName>
        <fullName evidence="10">Flagellar motor rotation protein MotB</fullName>
    </submittedName>
</protein>
<dbReference type="CDD" id="cd07185">
    <property type="entry name" value="OmpA_C-like"/>
    <property type="match status" value="1"/>
</dbReference>
<dbReference type="PANTHER" id="PTHR30329">
    <property type="entry name" value="STATOR ELEMENT OF FLAGELLAR MOTOR COMPLEX"/>
    <property type="match status" value="1"/>
</dbReference>
<sequence length="236" mass="26214">MAKHKHEEHENHERWLVSYADFITLLFAFFVVMYSISSVNEGKFRVVSESIQAALKPVVSTPVSDKVFDMGAHKSSLVPVLPQKTILVRKIQEVLSSRSRDFHFIEHVAIAETDQGVLITIADSMMFESGQAELRPEALPLLQALADVLIDQAPKEVRVQGHTDNVPMQTPQFPSNWELSTARAASVVRALSEVYAVPAGCLSATGFAEFKPLSDNTTLDGRAKNRRVELLVVMNE</sequence>
<dbReference type="Gene3D" id="3.30.1330.60">
    <property type="entry name" value="OmpA-like domain"/>
    <property type="match status" value="1"/>
</dbReference>
<keyword evidence="10" id="KW-0969">Cilium</keyword>
<keyword evidence="10" id="KW-0966">Cell projection</keyword>
<dbReference type="Pfam" id="PF00691">
    <property type="entry name" value="OmpA"/>
    <property type="match status" value="1"/>
</dbReference>
<comment type="similarity">
    <text evidence="2">Belongs to the MotB family.</text>
</comment>
<keyword evidence="11" id="KW-1185">Reference proteome</keyword>
<proteinExistence type="inferred from homology"/>
<dbReference type="InterPro" id="IPR036737">
    <property type="entry name" value="OmpA-like_sf"/>
</dbReference>
<dbReference type="PROSITE" id="PS51123">
    <property type="entry name" value="OMPA_2"/>
    <property type="match status" value="1"/>
</dbReference>
<evidence type="ECO:0000256" key="6">
    <source>
        <dbReference type="ARBA" id="ARBA00023136"/>
    </source>
</evidence>
<evidence type="ECO:0000256" key="7">
    <source>
        <dbReference type="PROSITE-ProRule" id="PRU00473"/>
    </source>
</evidence>
<evidence type="ECO:0000256" key="1">
    <source>
        <dbReference type="ARBA" id="ARBA00004162"/>
    </source>
</evidence>
<dbReference type="PANTHER" id="PTHR30329:SF20">
    <property type="entry name" value="EXPORTED PROTEIN"/>
    <property type="match status" value="1"/>
</dbReference>
<keyword evidence="5 8" id="KW-1133">Transmembrane helix</keyword>
<evidence type="ECO:0000256" key="2">
    <source>
        <dbReference type="ARBA" id="ARBA00008914"/>
    </source>
</evidence>
<dbReference type="Pfam" id="PF13677">
    <property type="entry name" value="MotB_plug"/>
    <property type="match status" value="1"/>
</dbReference>
<dbReference type="GO" id="GO:0005886">
    <property type="term" value="C:plasma membrane"/>
    <property type="evidence" value="ECO:0007669"/>
    <property type="project" value="UniProtKB-SubCell"/>
</dbReference>
<name>A0AA86T7E2_9BACT</name>